<proteinExistence type="predicted"/>
<accession>A0A6C0BBX0</accession>
<reference evidence="1" key="1">
    <citation type="journal article" date="2020" name="Nature">
        <title>Giant virus diversity and host interactions through global metagenomics.</title>
        <authorList>
            <person name="Schulz F."/>
            <person name="Roux S."/>
            <person name="Paez-Espino D."/>
            <person name="Jungbluth S."/>
            <person name="Walsh D.A."/>
            <person name="Denef V.J."/>
            <person name="McMahon K.D."/>
            <person name="Konstantinidis K.T."/>
            <person name="Eloe-Fadrosh E.A."/>
            <person name="Kyrpides N.C."/>
            <person name="Woyke T."/>
        </authorList>
    </citation>
    <scope>NUCLEOTIDE SEQUENCE</scope>
    <source>
        <strain evidence="1">GVMAG-M-3300010158-60</strain>
    </source>
</reference>
<sequence length="46" mass="5051">MPVHVQMPDGTIKIVKIKKPVVLPICKDCGEHKVTGPGMKYCEACK</sequence>
<organism evidence="1">
    <name type="scientific">viral metagenome</name>
    <dbReference type="NCBI Taxonomy" id="1070528"/>
    <lineage>
        <taxon>unclassified sequences</taxon>
        <taxon>metagenomes</taxon>
        <taxon>organismal metagenomes</taxon>
    </lineage>
</organism>
<evidence type="ECO:0000313" key="1">
    <source>
        <dbReference type="EMBL" id="QHS89492.1"/>
    </source>
</evidence>
<dbReference type="AlphaFoldDB" id="A0A6C0BBX0"/>
<protein>
    <submittedName>
        <fullName evidence="1">Uncharacterized protein</fullName>
    </submittedName>
</protein>
<name>A0A6C0BBX0_9ZZZZ</name>
<dbReference type="EMBL" id="MN739110">
    <property type="protein sequence ID" value="QHS89492.1"/>
    <property type="molecule type" value="Genomic_DNA"/>
</dbReference>